<dbReference type="EMBL" id="JAMJEV010000003">
    <property type="protein sequence ID" value="MDO0822098.1"/>
    <property type="molecule type" value="Genomic_DNA"/>
</dbReference>
<dbReference type="PROSITE" id="PS50862">
    <property type="entry name" value="AA_TRNA_LIGASE_II"/>
    <property type="match status" value="1"/>
</dbReference>
<name>A0ABT8QL87_9FIRM</name>
<dbReference type="InterPro" id="IPR041616">
    <property type="entry name" value="PheRS_beta_core"/>
</dbReference>
<dbReference type="NCBIfam" id="TIGR02367">
    <property type="entry name" value="PylS_Cterm"/>
    <property type="match status" value="1"/>
</dbReference>
<dbReference type="Gene3D" id="1.10.287.540">
    <property type="entry name" value="Helix hairpin bin"/>
    <property type="match status" value="1"/>
</dbReference>
<proteinExistence type="predicted"/>
<evidence type="ECO:0000313" key="2">
    <source>
        <dbReference type="EMBL" id="MDO0822098.1"/>
    </source>
</evidence>
<dbReference type="InterPro" id="IPR006195">
    <property type="entry name" value="aa-tRNA-synth_II"/>
</dbReference>
<dbReference type="Pfam" id="PF17759">
    <property type="entry name" value="tRNA_synthFbeta"/>
    <property type="match status" value="1"/>
</dbReference>
<feature type="domain" description="Aminoacyl-transfer RNA synthetases class-II family profile" evidence="1">
    <location>
        <begin position="86"/>
        <end position="274"/>
    </location>
</feature>
<dbReference type="Proteomes" id="UP001176021">
    <property type="component" value="Unassembled WGS sequence"/>
</dbReference>
<evidence type="ECO:0000259" key="1">
    <source>
        <dbReference type="PROSITE" id="PS50862"/>
    </source>
</evidence>
<organism evidence="2 3">
    <name type="scientific">Desulfosporosinus nitroreducens</name>
    <dbReference type="NCBI Taxonomy" id="2018668"/>
    <lineage>
        <taxon>Bacteria</taxon>
        <taxon>Bacillati</taxon>
        <taxon>Bacillota</taxon>
        <taxon>Clostridia</taxon>
        <taxon>Eubacteriales</taxon>
        <taxon>Desulfitobacteriaceae</taxon>
        <taxon>Desulfosporosinus</taxon>
    </lineage>
</organism>
<accession>A0ABT8QL87</accession>
<sequence length="300" mass="34370">METDKIFPDGIYGCQKIGDGMSIEFTETQKNRLTELGVKKETVFRMFETVIEREQTYKIVEKQAVVKNKADLKYLLEQSRKPALCRLQQELADALCEKGFTQVTTPIIISSRALEKMTIDKNNPLHEQVFWLDPKTCLRPMLAPNLYEVSRKILTSQKLPLRIFEIGSCFRKESEGNSHLKEFTMLNLVEWGTPKENRIDQLKQFADLVLKAAQIDDYSLQEEDSVVYGVGLDVVSRDGLELASTAMGPHPLDDKWRITCSWVGIGFGLERLLMHREKQSGIQRYSKSNVFLDGVCLKIK</sequence>
<reference evidence="2" key="1">
    <citation type="submission" date="2022-05" db="EMBL/GenBank/DDBJ databases">
        <title>Expanded diversity of anoxic marine methylotrophy in a Black Sea sulfate reducing microorganism.</title>
        <authorList>
            <person name="Fischer P.Q."/>
            <person name="Stams A.J.M."/>
            <person name="Villanueva L."/>
            <person name="Sousa D.Z."/>
        </authorList>
    </citation>
    <scope>NUCLEOTIDE SEQUENCE</scope>
    <source>
        <strain evidence="2">P130</strain>
    </source>
</reference>
<evidence type="ECO:0000313" key="3">
    <source>
        <dbReference type="Proteomes" id="UP001176021"/>
    </source>
</evidence>
<keyword evidence="3" id="KW-1185">Reference proteome</keyword>
<keyword evidence="2" id="KW-0436">Ligase</keyword>
<dbReference type="InterPro" id="IPR023877">
    <property type="entry name" value="Pyrrolysyl-tRNA_ligase_C"/>
</dbReference>
<dbReference type="Gene3D" id="3.30.930.10">
    <property type="entry name" value="Bira Bifunctional Protein, Domain 2"/>
    <property type="match status" value="1"/>
</dbReference>
<comment type="caution">
    <text evidence="2">The sequence shown here is derived from an EMBL/GenBank/DDBJ whole genome shotgun (WGS) entry which is preliminary data.</text>
</comment>
<protein>
    <submittedName>
        <fullName evidence="2">Pyrrolysine--tRNA(Pyl) ligase large subunit</fullName>
    </submittedName>
</protein>
<gene>
    <name evidence="2" type="primary">pylSc</name>
    <name evidence="2" type="ORF">M8H41_04395</name>
</gene>
<dbReference type="SUPFAM" id="SSF55681">
    <property type="entry name" value="Class II aaRS and biotin synthetases"/>
    <property type="match status" value="1"/>
</dbReference>
<dbReference type="GO" id="GO:0016874">
    <property type="term" value="F:ligase activity"/>
    <property type="evidence" value="ECO:0007669"/>
    <property type="project" value="UniProtKB-KW"/>
</dbReference>
<dbReference type="InterPro" id="IPR045864">
    <property type="entry name" value="aa-tRNA-synth_II/BPL/LPL"/>
</dbReference>